<dbReference type="EMBL" id="MG839526">
    <property type="protein sequence ID" value="AXP85251.1"/>
    <property type="molecule type" value="Genomic_DNA"/>
</dbReference>
<dbReference type="AlphaFoldDB" id="A0A3G1SBZ7"/>
<evidence type="ECO:0000256" key="4">
    <source>
        <dbReference type="ARBA" id="ARBA00022448"/>
    </source>
</evidence>
<sequence length="98" mass="11119">MLMLVVPLVLIMLVSVWPYKDVQGITSFECGFDTKNSFPLPISIHFFKVAVLFVIFDVEIMFLLPLTIKLSVGMAVVFVSFLLLGLLIEWYTGTVEWS</sequence>
<evidence type="ECO:0000256" key="3">
    <source>
        <dbReference type="ARBA" id="ARBA00021007"/>
    </source>
</evidence>
<feature type="signal peptide" evidence="10">
    <location>
        <begin position="1"/>
        <end position="18"/>
    </location>
</feature>
<comment type="catalytic activity">
    <reaction evidence="8 9">
        <text>a ubiquinone + NADH + 5 H(+)(in) = a ubiquinol + NAD(+) + 4 H(+)(out)</text>
        <dbReference type="Rhea" id="RHEA:29091"/>
        <dbReference type="Rhea" id="RHEA-COMP:9565"/>
        <dbReference type="Rhea" id="RHEA-COMP:9566"/>
        <dbReference type="ChEBI" id="CHEBI:15378"/>
        <dbReference type="ChEBI" id="CHEBI:16389"/>
        <dbReference type="ChEBI" id="CHEBI:17976"/>
        <dbReference type="ChEBI" id="CHEBI:57540"/>
        <dbReference type="ChEBI" id="CHEBI:57945"/>
        <dbReference type="EC" id="7.1.1.2"/>
    </reaction>
</comment>
<feature type="transmembrane region" description="Helical" evidence="9">
    <location>
        <begin position="71"/>
        <end position="92"/>
    </location>
</feature>
<keyword evidence="10" id="KW-0732">Signal</keyword>
<feature type="chain" id="PRO_5018295316" description="NADH-ubiquinone oxidoreductase chain 3" evidence="10">
    <location>
        <begin position="19"/>
        <end position="98"/>
    </location>
</feature>
<keyword evidence="9" id="KW-0679">Respiratory chain</keyword>
<dbReference type="InterPro" id="IPR038430">
    <property type="entry name" value="NDAH_ubi_oxred_su3_sf"/>
</dbReference>
<protein>
    <recommendedName>
        <fullName evidence="3 9">NADH-ubiquinone oxidoreductase chain 3</fullName>
        <ecNumber evidence="9">7.1.1.2</ecNumber>
    </recommendedName>
</protein>
<name>A0A3G1SBZ7_9BILA</name>
<dbReference type="EC" id="7.1.1.2" evidence="9"/>
<reference evidence="11" key="1">
    <citation type="journal article" date="2018" name="Parasitol Open">
        <title>The mitochondrial genomes of the mesozoans Intoshia linei, Dicyema sp. and Dicyema japonicum.</title>
        <authorList>
            <person name="Robertson H.E."/>
            <person name="Schiffer P.H."/>
            <person name="Telford M.J."/>
        </authorList>
    </citation>
    <scope>NUCLEOTIDE SEQUENCE</scope>
</reference>
<evidence type="ECO:0000256" key="7">
    <source>
        <dbReference type="ARBA" id="ARBA00023136"/>
    </source>
</evidence>
<evidence type="ECO:0000256" key="5">
    <source>
        <dbReference type="ARBA" id="ARBA00022692"/>
    </source>
</evidence>
<organism evidence="11">
    <name type="scientific">Dicyema sp</name>
    <dbReference type="NCBI Taxonomy" id="48272"/>
    <lineage>
        <taxon>Eukaryota</taxon>
        <taxon>Metazoa</taxon>
        <taxon>Spiralia</taxon>
        <taxon>Lophotrochozoa</taxon>
        <taxon>Mesozoa</taxon>
        <taxon>Dicyemida</taxon>
        <taxon>Rhombozoa</taxon>
        <taxon>Dicyemidae</taxon>
        <taxon>Dicyema</taxon>
    </lineage>
</organism>
<comment type="subcellular location">
    <subcellularLocation>
        <location evidence="1">Membrane</location>
    </subcellularLocation>
    <subcellularLocation>
        <location evidence="9">Mitochondrion membrane</location>
        <topology evidence="9">Multi-pass membrane protein</topology>
    </subcellularLocation>
</comment>
<proteinExistence type="inferred from homology"/>
<evidence type="ECO:0000256" key="1">
    <source>
        <dbReference type="ARBA" id="ARBA00004370"/>
    </source>
</evidence>
<geneLocation type="mitochondrion" evidence="11"/>
<evidence type="ECO:0000256" key="9">
    <source>
        <dbReference type="RuleBase" id="RU003640"/>
    </source>
</evidence>
<keyword evidence="9" id="KW-0249">Electron transport</keyword>
<evidence type="ECO:0000256" key="2">
    <source>
        <dbReference type="ARBA" id="ARBA00008472"/>
    </source>
</evidence>
<gene>
    <name evidence="11" type="primary">nadh3</name>
</gene>
<dbReference type="GO" id="GO:0031966">
    <property type="term" value="C:mitochondrial membrane"/>
    <property type="evidence" value="ECO:0007669"/>
    <property type="project" value="UniProtKB-SubCell"/>
</dbReference>
<keyword evidence="5 9" id="KW-0812">Transmembrane</keyword>
<dbReference type="GO" id="GO:0008137">
    <property type="term" value="F:NADH dehydrogenase (ubiquinone) activity"/>
    <property type="evidence" value="ECO:0007669"/>
    <property type="project" value="UniProtKB-UniRule"/>
</dbReference>
<dbReference type="Gene3D" id="1.20.58.1610">
    <property type="entry name" value="NADH:ubiquinone/plastoquinone oxidoreductase, chain 3"/>
    <property type="match status" value="1"/>
</dbReference>
<keyword evidence="7 9" id="KW-0472">Membrane</keyword>
<evidence type="ECO:0000256" key="6">
    <source>
        <dbReference type="ARBA" id="ARBA00022989"/>
    </source>
</evidence>
<keyword evidence="9 11" id="KW-0496">Mitochondrion</keyword>
<evidence type="ECO:0000256" key="10">
    <source>
        <dbReference type="SAM" id="SignalP"/>
    </source>
</evidence>
<keyword evidence="4 9" id="KW-0813">Transport</keyword>
<dbReference type="Pfam" id="PF00507">
    <property type="entry name" value="Oxidored_q4"/>
    <property type="match status" value="1"/>
</dbReference>
<dbReference type="InterPro" id="IPR000440">
    <property type="entry name" value="NADH_UbQ/plastoQ_OxRdtase_su3"/>
</dbReference>
<keyword evidence="6 9" id="KW-1133">Transmembrane helix</keyword>
<evidence type="ECO:0000256" key="8">
    <source>
        <dbReference type="ARBA" id="ARBA00049551"/>
    </source>
</evidence>
<dbReference type="PANTHER" id="PTHR11058:SF9">
    <property type="entry name" value="NADH-UBIQUINONE OXIDOREDUCTASE CHAIN 3"/>
    <property type="match status" value="1"/>
</dbReference>
<dbReference type="GO" id="GO:0030964">
    <property type="term" value="C:NADH dehydrogenase complex"/>
    <property type="evidence" value="ECO:0007669"/>
    <property type="project" value="TreeGrafter"/>
</dbReference>
<dbReference type="PANTHER" id="PTHR11058">
    <property type="entry name" value="NADH-UBIQUINONE OXIDOREDUCTASE CHAIN 3"/>
    <property type="match status" value="1"/>
</dbReference>
<keyword evidence="9" id="KW-0830">Ubiquinone</keyword>
<keyword evidence="9" id="KW-0520">NAD</keyword>
<comment type="similarity">
    <text evidence="2 9">Belongs to the complex I subunit 3 family.</text>
</comment>
<evidence type="ECO:0000313" key="11">
    <source>
        <dbReference type="EMBL" id="AXP85251.1"/>
    </source>
</evidence>
<feature type="transmembrane region" description="Helical" evidence="9">
    <location>
        <begin position="42"/>
        <end position="64"/>
    </location>
</feature>
<comment type="function">
    <text evidence="9">Core subunit of the mitochondrial membrane respiratory chain NADH dehydrogenase (Complex I) which catalyzes electron transfer from NADH through the respiratory chain, using ubiquinone as an electron acceptor. Essential for the catalytic activity of complex I.</text>
</comment>
<keyword evidence="9" id="KW-1278">Translocase</keyword>
<accession>A0A3G1SBZ7</accession>